<dbReference type="SUPFAM" id="SSF49879">
    <property type="entry name" value="SMAD/FHA domain"/>
    <property type="match status" value="1"/>
</dbReference>
<reference evidence="8 9" key="1">
    <citation type="submission" date="2012-08" db="EMBL/GenBank/DDBJ databases">
        <title>Whole genome shotgun sequence of Austwickia chelonae NBRC 105200.</title>
        <authorList>
            <person name="Yoshida I."/>
            <person name="Hosoyama A."/>
            <person name="Tsuchikane K."/>
            <person name="Katsumata H."/>
            <person name="Ando Y."/>
            <person name="Ohji S."/>
            <person name="Hamada M."/>
            <person name="Tamura T."/>
            <person name="Yamazoe A."/>
            <person name="Yamazaki S."/>
            <person name="Fujita N."/>
        </authorList>
    </citation>
    <scope>NUCLEOTIDE SEQUENCE [LARGE SCALE GENOMIC DNA]</scope>
    <source>
        <strain evidence="8 9">NBRC 105200</strain>
    </source>
</reference>
<comment type="caution">
    <text evidence="8">The sequence shown here is derived from an EMBL/GenBank/DDBJ whole genome shotgun (WGS) entry which is preliminary data.</text>
</comment>
<organism evidence="8 9">
    <name type="scientific">Austwickia chelonae NBRC 105200</name>
    <dbReference type="NCBI Taxonomy" id="1184607"/>
    <lineage>
        <taxon>Bacteria</taxon>
        <taxon>Bacillati</taxon>
        <taxon>Actinomycetota</taxon>
        <taxon>Actinomycetes</taxon>
        <taxon>Micrococcales</taxon>
        <taxon>Dermatophilaceae</taxon>
        <taxon>Austwickia</taxon>
    </lineage>
</organism>
<dbReference type="InterPro" id="IPR032030">
    <property type="entry name" value="YscD_cytoplasmic_dom"/>
</dbReference>
<feature type="domain" description="FtsK" evidence="7">
    <location>
        <begin position="643"/>
        <end position="841"/>
    </location>
</feature>
<dbReference type="Gene3D" id="3.40.50.300">
    <property type="entry name" value="P-loop containing nucleotide triphosphate hydrolases"/>
    <property type="match status" value="3"/>
</dbReference>
<feature type="region of interest" description="Disordered" evidence="5">
    <location>
        <begin position="1207"/>
        <end position="1231"/>
    </location>
</feature>
<proteinExistence type="predicted"/>
<dbReference type="SMART" id="SM00240">
    <property type="entry name" value="FHA"/>
    <property type="match status" value="1"/>
</dbReference>
<dbReference type="InterPro" id="IPR003593">
    <property type="entry name" value="AAA+_ATPase"/>
</dbReference>
<dbReference type="InterPro" id="IPR002543">
    <property type="entry name" value="FtsK_dom"/>
</dbReference>
<evidence type="ECO:0000256" key="3">
    <source>
        <dbReference type="ARBA" id="ARBA00022840"/>
    </source>
</evidence>
<dbReference type="PANTHER" id="PTHR22683">
    <property type="entry name" value="SPORULATION PROTEIN RELATED"/>
    <property type="match status" value="1"/>
</dbReference>
<feature type="binding site" evidence="4">
    <location>
        <begin position="661"/>
        <end position="668"/>
    </location>
    <ligand>
        <name>ATP</name>
        <dbReference type="ChEBI" id="CHEBI:30616"/>
    </ligand>
</feature>
<dbReference type="CDD" id="cd00060">
    <property type="entry name" value="FHA"/>
    <property type="match status" value="1"/>
</dbReference>
<dbReference type="Proteomes" id="UP000008495">
    <property type="component" value="Unassembled WGS sequence"/>
</dbReference>
<dbReference type="InterPro" id="IPR027417">
    <property type="entry name" value="P-loop_NTPase"/>
</dbReference>
<dbReference type="InterPro" id="IPR000253">
    <property type="entry name" value="FHA_dom"/>
</dbReference>
<dbReference type="RefSeq" id="WP_006503124.1">
    <property type="nucleotide sequence ID" value="NZ_BAGZ01000008.1"/>
</dbReference>
<dbReference type="InterPro" id="IPR008984">
    <property type="entry name" value="SMAD_FHA_dom_sf"/>
</dbReference>
<dbReference type="eggNOG" id="COG1674">
    <property type="taxonomic scope" value="Bacteria"/>
</dbReference>
<dbReference type="Gene3D" id="2.60.200.20">
    <property type="match status" value="1"/>
</dbReference>
<keyword evidence="9" id="KW-1185">Reference proteome</keyword>
<protein>
    <recommendedName>
        <fullName evidence="10">FHA domain-containing protein</fullName>
    </recommendedName>
</protein>
<dbReference type="GO" id="GO:0005524">
    <property type="term" value="F:ATP binding"/>
    <property type="evidence" value="ECO:0007669"/>
    <property type="project" value="UniProtKB-UniRule"/>
</dbReference>
<dbReference type="Pfam" id="PF01580">
    <property type="entry name" value="FtsK_SpoIIIE"/>
    <property type="match status" value="2"/>
</dbReference>
<evidence type="ECO:0000313" key="9">
    <source>
        <dbReference type="Proteomes" id="UP000008495"/>
    </source>
</evidence>
<feature type="compositionally biased region" description="Basic and acidic residues" evidence="5">
    <location>
        <begin position="1212"/>
        <end position="1228"/>
    </location>
</feature>
<accession>K6VNP7</accession>
<evidence type="ECO:0000256" key="2">
    <source>
        <dbReference type="ARBA" id="ARBA00022741"/>
    </source>
</evidence>
<evidence type="ECO:0000256" key="5">
    <source>
        <dbReference type="SAM" id="MobiDB-lite"/>
    </source>
</evidence>
<evidence type="ECO:0008006" key="10">
    <source>
        <dbReference type="Google" id="ProtNLM"/>
    </source>
</evidence>
<dbReference type="Pfam" id="PF16697">
    <property type="entry name" value="Yop-YscD_cpl"/>
    <property type="match status" value="1"/>
</dbReference>
<name>K6VNP7_9MICO</name>
<evidence type="ECO:0000256" key="1">
    <source>
        <dbReference type="ARBA" id="ARBA00022553"/>
    </source>
</evidence>
<gene>
    <name evidence="8" type="ORF">AUCHE_08_06170</name>
</gene>
<keyword evidence="3 4" id="KW-0067">ATP-binding</keyword>
<dbReference type="PANTHER" id="PTHR22683:SF1">
    <property type="entry name" value="TYPE VII SECRETION SYSTEM PROTEIN ESSC"/>
    <property type="match status" value="1"/>
</dbReference>
<keyword evidence="2 4" id="KW-0547">Nucleotide-binding</keyword>
<dbReference type="InterPro" id="IPR050206">
    <property type="entry name" value="FtsK/SpoIIIE/SftA"/>
</dbReference>
<dbReference type="PROSITE" id="PS50901">
    <property type="entry name" value="FTSK"/>
    <property type="match status" value="1"/>
</dbReference>
<evidence type="ECO:0000259" key="7">
    <source>
        <dbReference type="PROSITE" id="PS50901"/>
    </source>
</evidence>
<dbReference type="SUPFAM" id="SSF52540">
    <property type="entry name" value="P-loop containing nucleoside triphosphate hydrolases"/>
    <property type="match status" value="3"/>
</dbReference>
<dbReference type="GO" id="GO:0003677">
    <property type="term" value="F:DNA binding"/>
    <property type="evidence" value="ECO:0007669"/>
    <property type="project" value="InterPro"/>
</dbReference>
<dbReference type="EMBL" id="BAGZ01000008">
    <property type="protein sequence ID" value="GAB78369.1"/>
    <property type="molecule type" value="Genomic_DNA"/>
</dbReference>
<evidence type="ECO:0000313" key="8">
    <source>
        <dbReference type="EMBL" id="GAB78369.1"/>
    </source>
</evidence>
<dbReference type="STRING" id="100225.SAMN05421595_0886"/>
<dbReference type="SMART" id="SM00382">
    <property type="entry name" value="AAA"/>
    <property type="match status" value="3"/>
</dbReference>
<evidence type="ECO:0000259" key="6">
    <source>
        <dbReference type="PROSITE" id="PS50006"/>
    </source>
</evidence>
<keyword evidence="1" id="KW-0597">Phosphoprotein</keyword>
<dbReference type="PROSITE" id="PS50006">
    <property type="entry name" value="FHA_DOMAIN"/>
    <property type="match status" value="1"/>
</dbReference>
<evidence type="ECO:0000256" key="4">
    <source>
        <dbReference type="PROSITE-ProRule" id="PRU00289"/>
    </source>
</evidence>
<sequence length="1472" mass="157824">MELTITLRRCDPTRGTDQDLLVTVPRDTPFSTLRAVLEQELGLPTSRPGPGPGPEGRRLLPHCTDVPLQDTHLFGCPPLLDGAVITWKTPHEAAPDRPPVVDLRVLSGPDAGRRAVLPYGDHLIGRSPDAALTLDDGTVSRRHATLRITPAGITVHNHGASNGVRLDDTLLDGDCAPVGMSDILQLGASGITVVPLRDTPPVAGRACGDGTIRFHPAPRDIIQPPPHTVSLPAAPAELEQPRLSMLLLLLPAVFSAAAAFLLNSPALLLFGLLGPALSLTQQLTDRRHRRRREAEEAERHLARSEQIRRNIAVLLAEETSVRALSCPDLATVAEVCRTRDHRLWARRPQDHDWIHLRVGRGSMPSTLTVRHGERTESPALTDVPITIDVADVTGIAPDTSGAESRRIADGLARSLLIQTATWHSPRALRLWVIGEDRACLTGWEWLSRLPHLRDESDPANTRILLATDRDGLRRGLNPLLSELQTRRGTPSARPRTEAGPDQLVVLLGGHRLREHADLSALLREGPDHGVAVLHLATDHRELFAECTTTVRVGHRPGTGDHARLRTPTGTQTVRPDLCPQEVAEEIARALAPLRDATPSTGGELPDSVRITELTEMPFDPREITRQWAVTPASTEIVVGRDAEGAVRLDLCADGPHVLIGGTTGSGKSELLRTLVAELARGNRPDRLAFVLIDYKGGSAFDACARLPHVVGLVTDLDESQTRRALTGLDAELRRRESALRAAGASDLEEYHRMVDAGRHGKDGRPLTHIARLVVVVDEFRSLADELPDFVSGLVRLAALGRSLGLHLVLATQRPAGIVSADMRANISLRIALRVRDPHDSLDLVETDAAARISPRHPGRAVIRGADQEATVVQTTYLGSRPGREEIPVEVRRLPTLGRGPCADAPRLIHSARPLHSSQVADRPEEEGSPDLHRLVTALVESCALTGARPPAPPWLPPLPVELTSKEIEELTVRSHGLFDGLGDPPAGKVLVPAQCAGPLRPTVVVDDPSGHGRSAASWHPGQGHLAVVGGPRSGRSTTVTSLVLAAVQASCPTDLAVYVVDASGALASLRRQPHIGAYLRLDEIGAVRRLIDLFHELACRSEPSTQRRLLVIDTWEDLRDALDRVDHGVGSESLVQAVRAGSVAGITVLAAGGRGLLSGPVSSVLTRRMILPLADPTEAYLAGVEPVPGRQIPGRVRFSWNENAGQVALPDVHGHGTDDTQPEREMSHRHCSGPQIRVRALPPQIEERDLSTTPAVDVDGLSVEVPFAIDHDGSVAGLVLDGRGVLVAGPRGSGRTNVLELIAGRLHAAGVPHVRCHPRGGFSTGDGQVFGPEDAETLLARLQEETRTICLVDDVDQVDGRFEEVLAAYAAAGHTGSVVAAGSFSELVDSYRGLVGRLRRSSYGVVLNPGPRCGDLYGTGVSVHEPLVPGRAVVMDDGRSRVVQVFRASRAARIVPPAPLRQSAATPTASNG</sequence>
<feature type="domain" description="FHA" evidence="6">
    <location>
        <begin position="122"/>
        <end position="171"/>
    </location>
</feature>